<proteinExistence type="predicted"/>
<dbReference type="PaxDb" id="65489-OBART04G11240.1"/>
<dbReference type="GO" id="GO:1900150">
    <property type="term" value="P:regulation of defense response to fungus"/>
    <property type="evidence" value="ECO:0007669"/>
    <property type="project" value="InterPro"/>
</dbReference>
<evidence type="ECO:0000313" key="1">
    <source>
        <dbReference type="EnsemblPlants" id="OBART04G11240.1"/>
    </source>
</evidence>
<dbReference type="PANTHER" id="PTHR47488">
    <property type="entry name" value="HEAVY METAL TRANSPORT/DETOXIFICATION SUPERFAMILY PROTEIN"/>
    <property type="match status" value="1"/>
</dbReference>
<dbReference type="InterPro" id="IPR044169">
    <property type="entry name" value="PI21"/>
</dbReference>
<dbReference type="HOGENOM" id="CLU_488683_0_0_1"/>
<reference evidence="1" key="1">
    <citation type="journal article" date="2009" name="Rice">
        <title>De Novo Next Generation Sequencing of Plant Genomes.</title>
        <authorList>
            <person name="Rounsley S."/>
            <person name="Marri P.R."/>
            <person name="Yu Y."/>
            <person name="He R."/>
            <person name="Sisneros N."/>
            <person name="Goicoechea J.L."/>
            <person name="Lee S.J."/>
            <person name="Angelova A."/>
            <person name="Kudrna D."/>
            <person name="Luo M."/>
            <person name="Affourtit J."/>
            <person name="Desany B."/>
            <person name="Knight J."/>
            <person name="Niazi F."/>
            <person name="Egholm M."/>
            <person name="Wing R.A."/>
        </authorList>
    </citation>
    <scope>NUCLEOTIDE SEQUENCE [LARGE SCALE GENOMIC DNA]</scope>
    <source>
        <strain evidence="1">cv. IRGC 105608</strain>
    </source>
</reference>
<protein>
    <recommendedName>
        <fullName evidence="3">HMA domain-containing protein</fullName>
    </recommendedName>
</protein>
<dbReference type="AlphaFoldDB" id="A0A0D3FVD5"/>
<name>A0A0D3FVD5_9ORYZ</name>
<dbReference type="Proteomes" id="UP000026960">
    <property type="component" value="Chromosome 4"/>
</dbReference>
<sequence length="558" mass="59462">MAILVITVNMQCCRCKEKIDKILNCLRCKHCIEKIEYEGEKVIVRGGFCAEELRKCIWRKAGCKVIVSIVIVEVWPPPKPKPVEVNVSVKTEVTAEAKAEATAEAFIMVEREHCNKQPPACKMWGGSCNCNVNVMVCEQEVGKHCIEKIEYEGEKVIVRGSFCAEELRTCIWRKAGCKIIVSIVIVEVWPPPPPAVTVNVKADVTATAVAAAEAAAKATAEAFIMVEREHCNKQPPACKMVPYPYPVPYPVPCKPKPCCGGDGCGGCCVRPPPPPPRCKCGGHGCDGGCVRPPPRCKCGVDGCGGGCSGGHGGECGGGGCKKPCCSPPPPPCPWQPVCPPPPCGGGGYVVYEQPDGCSVIIHMGASILVITVDLKCCRCRAKITKTEFEEKDDKVIVRGNFDAGCLRNKIYCKAGAKVVKDIKTVDAWPPPEKKDEKSPVCKLVPFPVPYPAPPPPAACYPPSTQQCYHCCPAPPPPPPKPKPCECTHCGGHGGGCNEPAVPPCGGACSISDGGACGASYKPPPAIWPPQPSFYYYPPPPCGGYKFACEENSDVCAIM</sequence>
<dbReference type="Gramene" id="OBART04G11240.1">
    <property type="protein sequence ID" value="OBART04G11240.1"/>
    <property type="gene ID" value="OBART04G11240"/>
</dbReference>
<dbReference type="PANTHER" id="PTHR47488:SF12">
    <property type="entry name" value="PROTEIN PYRICULARIA ORYZAE RESISTANCE 21"/>
    <property type="match status" value="1"/>
</dbReference>
<evidence type="ECO:0008006" key="3">
    <source>
        <dbReference type="Google" id="ProtNLM"/>
    </source>
</evidence>
<accession>A0A0D3FVD5</accession>
<evidence type="ECO:0000313" key="2">
    <source>
        <dbReference type="Proteomes" id="UP000026960"/>
    </source>
</evidence>
<keyword evidence="2" id="KW-1185">Reference proteome</keyword>
<reference evidence="1" key="2">
    <citation type="submission" date="2015-03" db="UniProtKB">
        <authorList>
            <consortium name="EnsemblPlants"/>
        </authorList>
    </citation>
    <scope>IDENTIFICATION</scope>
</reference>
<dbReference type="EnsemblPlants" id="OBART04G11240.1">
    <property type="protein sequence ID" value="OBART04G11240.1"/>
    <property type="gene ID" value="OBART04G11240"/>
</dbReference>
<organism evidence="1">
    <name type="scientific">Oryza barthii</name>
    <dbReference type="NCBI Taxonomy" id="65489"/>
    <lineage>
        <taxon>Eukaryota</taxon>
        <taxon>Viridiplantae</taxon>
        <taxon>Streptophyta</taxon>
        <taxon>Embryophyta</taxon>
        <taxon>Tracheophyta</taxon>
        <taxon>Spermatophyta</taxon>
        <taxon>Magnoliopsida</taxon>
        <taxon>Liliopsida</taxon>
        <taxon>Poales</taxon>
        <taxon>Poaceae</taxon>
        <taxon>BOP clade</taxon>
        <taxon>Oryzoideae</taxon>
        <taxon>Oryzeae</taxon>
        <taxon>Oryzinae</taxon>
        <taxon>Oryza</taxon>
    </lineage>
</organism>